<keyword evidence="1" id="KW-0378">Hydrolase</keyword>
<sequence>MDWQQFRSPGAAYSIHPFWFWNGDMEEQEIIRQIEEMADKGVRGFFICARQGMQISYLSKTWFDKVSFAIKAAKERNMQVWLYDEYPYPSGIAGGEVTLLHPDAKHQTLAVTEHSVAGGSQIQLELPWARILAAKAVPVKPTGEKDWEHAVDLSAAIGNFQADPVFQKTGLTTYNQKRFFTYRTVYRLDWEAPAGEWLVLIFQEKEIENFKYYGTFVDPCHREAMQSFIRLTHDRYEAYIGEDFGETVKGMFTDEIGLLGKNPWSPQLEAYFLKRNGYSLKDHLQALVCSDYPNAPKIRYDYYQSLHLLLCESYHEQIHDWCEERSLQYVAEVPSMRMTTQRYSHVPGGDSAHEKLGRSLDWILRRYALSFRDNPKMTSSIARQLGRERVLNESFHSVGWSMNLQDAKWMIDRLAALGTNFYNFHAFFYTIDGMTQHDAPPSQFYQNPYWRHFRQLGDYTARMSYLMSKGTADIRIAVLDPTTTLWSHMANPMHHFEYAGYDAQEKKRLDQLKGDWQSIHVHLLKSRRDFDHLDPELLAEAELTEEGTIRIGKASYSVLILPPMANLEQRAWSQVKAFLQAGGTVIAYGLLPYEAIEAEGTAHLEAVQTFGVPASPHLLYWRSMQAKDEQEACEGLEAIELQLLAQGQGAAYFIPRSGGEPADHALKQLSQLLDELLPRPVTLDFGREADGFLMQSRYLDDQDYAVFVSNQESAVWDTRLTIDPGQIWPELKSPYTIDAELVDVESGAHTPLQINFLAEGLCTIPLTFDAYQSRLIRITTSASASAPQEADVWRWNLDADAGDWRQSALSPNALRFDKFRLSVGESAEAQEAVWVQAKTFIDQCADLAQQQNLPISFSQVFGVPMKTKIAYPLACRYSVSFYIEQLPTSCSLLMDQSAIAGEWTLHLNDVAVTKADFTSQLVYDHANCLCSIGHALRQGWNNMHIDVHVEQDWHGIVDALYLYGDFGVRFDETSRPVVTRAPENAESLRAGRYYAGYPYYAGDMSFKRAMSLSSLPSAAMFEVMFPGWDVHDSVEVLVNGQSLGLRPWSPYVWSGQSAILREGENEIEVRVTGTLIGLLEGKYFDYEQHRVIDI</sequence>
<accession>A0ABW0K8S2</accession>
<dbReference type="Pfam" id="PF17132">
    <property type="entry name" value="Glyco_hydro_106"/>
    <property type="match status" value="1"/>
</dbReference>
<dbReference type="PANTHER" id="PTHR36848">
    <property type="entry name" value="DNA-BINDING PROTEIN (PUTATIVE SECRETED PROTEIN)-RELATED"/>
    <property type="match status" value="1"/>
</dbReference>
<organism evidence="1 2">
    <name type="scientific">Paenibacillus aestuarii</name>
    <dbReference type="NCBI Taxonomy" id="516965"/>
    <lineage>
        <taxon>Bacteria</taxon>
        <taxon>Bacillati</taxon>
        <taxon>Bacillota</taxon>
        <taxon>Bacilli</taxon>
        <taxon>Bacillales</taxon>
        <taxon>Paenibacillaceae</taxon>
        <taxon>Paenibacillus</taxon>
    </lineage>
</organism>
<evidence type="ECO:0000313" key="2">
    <source>
        <dbReference type="Proteomes" id="UP001596044"/>
    </source>
</evidence>
<dbReference type="PANTHER" id="PTHR36848:SF2">
    <property type="entry name" value="SECRETED PROTEIN"/>
    <property type="match status" value="1"/>
</dbReference>
<dbReference type="EMBL" id="JBHSMJ010000012">
    <property type="protein sequence ID" value="MFC5448921.1"/>
    <property type="molecule type" value="Genomic_DNA"/>
</dbReference>
<dbReference type="InterPro" id="IPR053161">
    <property type="entry name" value="Ulvan_degrading_GH"/>
</dbReference>
<keyword evidence="2" id="KW-1185">Reference proteome</keyword>
<dbReference type="Proteomes" id="UP001596044">
    <property type="component" value="Unassembled WGS sequence"/>
</dbReference>
<comment type="caution">
    <text evidence="1">The sequence shown here is derived from an EMBL/GenBank/DDBJ whole genome shotgun (WGS) entry which is preliminary data.</text>
</comment>
<name>A0ABW0K8S2_9BACL</name>
<proteinExistence type="predicted"/>
<reference evidence="2" key="1">
    <citation type="journal article" date="2019" name="Int. J. Syst. Evol. Microbiol.">
        <title>The Global Catalogue of Microorganisms (GCM) 10K type strain sequencing project: providing services to taxonomists for standard genome sequencing and annotation.</title>
        <authorList>
            <consortium name="The Broad Institute Genomics Platform"/>
            <consortium name="The Broad Institute Genome Sequencing Center for Infectious Disease"/>
            <person name="Wu L."/>
            <person name="Ma J."/>
        </authorList>
    </citation>
    <scope>NUCLEOTIDE SEQUENCE [LARGE SCALE GENOMIC DNA]</scope>
    <source>
        <strain evidence="2">KACC 11904</strain>
    </source>
</reference>
<protein>
    <submittedName>
        <fullName evidence="1">Glycosyl hydrolase</fullName>
    </submittedName>
</protein>
<gene>
    <name evidence="1" type="ORF">ACFPOG_11640</name>
</gene>
<dbReference type="GO" id="GO:0016787">
    <property type="term" value="F:hydrolase activity"/>
    <property type="evidence" value="ECO:0007669"/>
    <property type="project" value="UniProtKB-KW"/>
</dbReference>
<evidence type="ECO:0000313" key="1">
    <source>
        <dbReference type="EMBL" id="MFC5448921.1"/>
    </source>
</evidence>
<dbReference type="RefSeq" id="WP_270878759.1">
    <property type="nucleotide sequence ID" value="NZ_JAQFVF010000021.1"/>
</dbReference>